<keyword evidence="4" id="KW-1185">Reference proteome</keyword>
<feature type="domain" description="Glycosyl transferase family 1" evidence="1">
    <location>
        <begin position="189"/>
        <end position="350"/>
    </location>
</feature>
<dbReference type="SUPFAM" id="SSF53756">
    <property type="entry name" value="UDP-Glycosyltransferase/glycogen phosphorylase"/>
    <property type="match status" value="1"/>
</dbReference>
<evidence type="ECO:0000259" key="2">
    <source>
        <dbReference type="Pfam" id="PF13439"/>
    </source>
</evidence>
<dbReference type="NCBIfam" id="TIGR03999">
    <property type="entry name" value="thiol_BshA"/>
    <property type="match status" value="1"/>
</dbReference>
<dbReference type="Pfam" id="PF13439">
    <property type="entry name" value="Glyco_transf_4"/>
    <property type="match status" value="1"/>
</dbReference>
<evidence type="ECO:0000313" key="4">
    <source>
        <dbReference type="Proteomes" id="UP001230005"/>
    </source>
</evidence>
<dbReference type="PANTHER" id="PTHR45947:SF3">
    <property type="entry name" value="SULFOQUINOVOSYL TRANSFERASE SQD2"/>
    <property type="match status" value="1"/>
</dbReference>
<dbReference type="PANTHER" id="PTHR45947">
    <property type="entry name" value="SULFOQUINOVOSYL TRANSFERASE SQD2"/>
    <property type="match status" value="1"/>
</dbReference>
<dbReference type="RefSeq" id="WP_307331180.1">
    <property type="nucleotide sequence ID" value="NZ_JAUSUG010000028.1"/>
</dbReference>
<organism evidence="3 4">
    <name type="scientific">Evansella vedderi</name>
    <dbReference type="NCBI Taxonomy" id="38282"/>
    <lineage>
        <taxon>Bacteria</taxon>
        <taxon>Bacillati</taxon>
        <taxon>Bacillota</taxon>
        <taxon>Bacilli</taxon>
        <taxon>Bacillales</taxon>
        <taxon>Bacillaceae</taxon>
        <taxon>Evansella</taxon>
    </lineage>
</organism>
<dbReference type="InterPro" id="IPR050194">
    <property type="entry name" value="Glycosyltransferase_grp1"/>
</dbReference>
<protein>
    <submittedName>
        <fullName evidence="3">N-acetyl-alpha-D-glucosaminyl L-malate synthase BshA</fullName>
    </submittedName>
</protein>
<reference evidence="3 4" key="1">
    <citation type="submission" date="2023-07" db="EMBL/GenBank/DDBJ databases">
        <title>Genomic Encyclopedia of Type Strains, Phase IV (KMG-IV): sequencing the most valuable type-strain genomes for metagenomic binning, comparative biology and taxonomic classification.</title>
        <authorList>
            <person name="Goeker M."/>
        </authorList>
    </citation>
    <scope>NUCLEOTIDE SEQUENCE [LARGE SCALE GENOMIC DNA]</scope>
    <source>
        <strain evidence="3 4">DSM 9768</strain>
    </source>
</reference>
<proteinExistence type="predicted"/>
<dbReference type="EMBL" id="JAUSUG010000028">
    <property type="protein sequence ID" value="MDQ0257448.1"/>
    <property type="molecule type" value="Genomic_DNA"/>
</dbReference>
<comment type="caution">
    <text evidence="3">The sequence shown here is derived from an EMBL/GenBank/DDBJ whole genome shotgun (WGS) entry which is preliminary data.</text>
</comment>
<dbReference type="Proteomes" id="UP001230005">
    <property type="component" value="Unassembled WGS sequence"/>
</dbReference>
<sequence>MTYKIGITCYPTVGGSGVVATELGKALAEKGHQVHFITSSVPFRLDGCKANIYYHEVEVNQYSVFRYPPYDIALASKMAEIAKRESLDILHVHYAIPHAISAFLAKEMVGDHLKVVTTLHGTDITVLGYDPSLSDMIRFGIERSDVVTAVSNDLVRQTGELLHTQKQIETIYNFVDHRTYFPRNTVALKEDYGINKEQKVLVHVSNFRKVKRVPDVVQAFHLIQQQVDSVLLLIGEGPELPVVTQLVRRLGLEDKVRFLGNQKRVAELLSMSDLKLLLSEKESFGLVILEAMACGVPAIGTNIGGIPEVIDDGKNGFICPLGDIEKIAAAAIEILTKDELQREFGENAVKKVNYEFHRDRVVGQYEEVYEKAINKIGETQC</sequence>
<feature type="domain" description="Glycosyltransferase subfamily 4-like N-terminal" evidence="2">
    <location>
        <begin position="13"/>
        <end position="177"/>
    </location>
</feature>
<dbReference type="InterPro" id="IPR028098">
    <property type="entry name" value="Glyco_trans_4-like_N"/>
</dbReference>
<dbReference type="Gene3D" id="3.40.50.2000">
    <property type="entry name" value="Glycogen Phosphorylase B"/>
    <property type="match status" value="2"/>
</dbReference>
<dbReference type="InterPro" id="IPR001296">
    <property type="entry name" value="Glyco_trans_1"/>
</dbReference>
<gene>
    <name evidence="3" type="ORF">J2S74_004906</name>
</gene>
<accession>A0ABU0A1T3</accession>
<dbReference type="Pfam" id="PF00534">
    <property type="entry name" value="Glycos_transf_1"/>
    <property type="match status" value="1"/>
</dbReference>
<name>A0ABU0A1T3_9BACI</name>
<dbReference type="InterPro" id="IPR023881">
    <property type="entry name" value="Thiol_BshA"/>
</dbReference>
<evidence type="ECO:0000259" key="1">
    <source>
        <dbReference type="Pfam" id="PF00534"/>
    </source>
</evidence>
<evidence type="ECO:0000313" key="3">
    <source>
        <dbReference type="EMBL" id="MDQ0257448.1"/>
    </source>
</evidence>